<sequence>MATTMSLSSMIICNMTLTFSPQRSGSTSSSWILEIDRQTDGKLWNDPIRTEKTERGPRASFSPIGRLRHDPLQKDSSFPSGELAWRNCPQVVTFAQTPQLVESLLISAGAVVALGCDRSPLSGLPLSAPRAFLPQPVLQPAGQELRQERPVCAHLGCGSLMGEDASRAPGGMLCGLWIIHVETGHWMLARLMEMACELG</sequence>
<dbReference type="Proteomes" id="UP000593571">
    <property type="component" value="Unassembled WGS sequence"/>
</dbReference>
<evidence type="ECO:0000256" key="1">
    <source>
        <dbReference type="SAM" id="MobiDB-lite"/>
    </source>
</evidence>
<feature type="region of interest" description="Disordered" evidence="1">
    <location>
        <begin position="53"/>
        <end position="72"/>
    </location>
</feature>
<reference evidence="2 3" key="1">
    <citation type="journal article" date="2020" name="Nature">
        <title>Six reference-quality genomes reveal evolution of bat adaptations.</title>
        <authorList>
            <person name="Jebb D."/>
            <person name="Huang Z."/>
            <person name="Pippel M."/>
            <person name="Hughes G.M."/>
            <person name="Lavrichenko K."/>
            <person name="Devanna P."/>
            <person name="Winkler S."/>
            <person name="Jermiin L.S."/>
            <person name="Skirmuntt E.C."/>
            <person name="Katzourakis A."/>
            <person name="Burkitt-Gray L."/>
            <person name="Ray D.A."/>
            <person name="Sullivan K.A.M."/>
            <person name="Roscito J.G."/>
            <person name="Kirilenko B.M."/>
            <person name="Davalos L.M."/>
            <person name="Corthals A.P."/>
            <person name="Power M.L."/>
            <person name="Jones G."/>
            <person name="Ransome R.D."/>
            <person name="Dechmann D.K.N."/>
            <person name="Locatelli A.G."/>
            <person name="Puechmaille S.J."/>
            <person name="Fedrigo O."/>
            <person name="Jarvis E.D."/>
            <person name="Hiller M."/>
            <person name="Vernes S.C."/>
            <person name="Myers E.W."/>
            <person name="Teeling E.C."/>
        </authorList>
    </citation>
    <scope>NUCLEOTIDE SEQUENCE [LARGE SCALE GENOMIC DNA]</scope>
    <source>
        <strain evidence="2">MRouAeg1</strain>
        <tissue evidence="2">Muscle</tissue>
    </source>
</reference>
<organism evidence="2 3">
    <name type="scientific">Rousettus aegyptiacus</name>
    <name type="common">Egyptian fruit bat</name>
    <name type="synonym">Pteropus aegyptiacus</name>
    <dbReference type="NCBI Taxonomy" id="9407"/>
    <lineage>
        <taxon>Eukaryota</taxon>
        <taxon>Metazoa</taxon>
        <taxon>Chordata</taxon>
        <taxon>Craniata</taxon>
        <taxon>Vertebrata</taxon>
        <taxon>Euteleostomi</taxon>
        <taxon>Mammalia</taxon>
        <taxon>Eutheria</taxon>
        <taxon>Laurasiatheria</taxon>
        <taxon>Chiroptera</taxon>
        <taxon>Yinpterochiroptera</taxon>
        <taxon>Pteropodoidea</taxon>
        <taxon>Pteropodidae</taxon>
        <taxon>Rousettinae</taxon>
        <taxon>Rousettus</taxon>
    </lineage>
</organism>
<protein>
    <submittedName>
        <fullName evidence="2">Uncharacterized protein</fullName>
    </submittedName>
</protein>
<dbReference type="AlphaFoldDB" id="A0A7J8DI48"/>
<evidence type="ECO:0000313" key="2">
    <source>
        <dbReference type="EMBL" id="KAF6422679.1"/>
    </source>
</evidence>
<comment type="caution">
    <text evidence="2">The sequence shown here is derived from an EMBL/GenBank/DDBJ whole genome shotgun (WGS) entry which is preliminary data.</text>
</comment>
<gene>
    <name evidence="2" type="ORF">HJG63_008521</name>
</gene>
<dbReference type="EMBL" id="JACASE010000012">
    <property type="protein sequence ID" value="KAF6422679.1"/>
    <property type="molecule type" value="Genomic_DNA"/>
</dbReference>
<name>A0A7J8DI48_ROUAE</name>
<keyword evidence="3" id="KW-1185">Reference proteome</keyword>
<proteinExistence type="predicted"/>
<accession>A0A7J8DI48</accession>
<evidence type="ECO:0000313" key="3">
    <source>
        <dbReference type="Proteomes" id="UP000593571"/>
    </source>
</evidence>